<dbReference type="EMBL" id="BMHV01000046">
    <property type="protein sequence ID" value="GGF76222.1"/>
    <property type="molecule type" value="Genomic_DNA"/>
</dbReference>
<evidence type="ECO:0000313" key="2">
    <source>
        <dbReference type="Proteomes" id="UP000632498"/>
    </source>
</evidence>
<dbReference type="Proteomes" id="UP000632498">
    <property type="component" value="Unassembled WGS sequence"/>
</dbReference>
<dbReference type="AlphaFoldDB" id="A0A917CA85"/>
<organism evidence="1 2">
    <name type="scientific">Terasakiella brassicae</name>
    <dbReference type="NCBI Taxonomy" id="1634917"/>
    <lineage>
        <taxon>Bacteria</taxon>
        <taxon>Pseudomonadati</taxon>
        <taxon>Pseudomonadota</taxon>
        <taxon>Alphaproteobacteria</taxon>
        <taxon>Rhodospirillales</taxon>
        <taxon>Terasakiellaceae</taxon>
        <taxon>Terasakiella</taxon>
    </lineage>
</organism>
<comment type="caution">
    <text evidence="1">The sequence shown here is derived from an EMBL/GenBank/DDBJ whole genome shotgun (WGS) entry which is preliminary data.</text>
</comment>
<sequence>MGIKVPAAIESGVGQVKTIPLNTPAQRLQTDSGMFGGDKAQAMIEAGRDLGRTADLLHKRAMDMKKEDQDAELEKAELQYFDEVRKLLQDPEKGYFTIKGKAAFDAHDTTVSNLKKAADQITSKWPEGMRQRFNEKVSARRNTALDQMARHAASERNQHFIDLRKAQVEKASEDALANWTDHQALDAAIDRGLEAVHELGKLQGWSKEVTDQAKFNIQSAMHIKVLDRMMVESPSMAKAYFAKNKEEIDPEQQVKYQDQINTQAILQQAQSISDQLGRMGLDYGQQLQEVQKLRDPDLRKEVLTLVDANQKRIKAVRQDRHDRLSNEAWNIVEKELSTKNLSPEMRTVLDGDEIEKMDKYASDKLGGKPIQTNWETYYALSTMATDNKEAFAKLNLMTMRPELSDADFKQFVNLQQSAKTNDAEYTKVMTPNQMVNSVAIQMDLSKKKTAQLQQALQNEVYAFETATGKKATPKDVQDLLDNRLLTEVRVGGMLWDSEKHAFELEDAERSKVSIKLDQIGTGQRRRLHAVALAAGLSNEDVDKDLLEHLGGAFTLNDHEYAAQLLGLSDKAELLGAIEKADGLLQKQEYENTVKEMEATGELGVR</sequence>
<protein>
    <recommendedName>
        <fullName evidence="3">Coil containing protein</fullName>
    </recommendedName>
</protein>
<evidence type="ECO:0000313" key="1">
    <source>
        <dbReference type="EMBL" id="GGF76222.1"/>
    </source>
</evidence>
<gene>
    <name evidence="1" type="ORF">GCM10011332_32720</name>
</gene>
<name>A0A917CA85_9PROT</name>
<dbReference type="RefSeq" id="WP_188667204.1">
    <property type="nucleotide sequence ID" value="NZ_BMHV01000046.1"/>
</dbReference>
<reference evidence="1" key="1">
    <citation type="journal article" date="2014" name="Int. J. Syst. Evol. Microbiol.">
        <title>Complete genome sequence of Corynebacterium casei LMG S-19264T (=DSM 44701T), isolated from a smear-ripened cheese.</title>
        <authorList>
            <consortium name="US DOE Joint Genome Institute (JGI-PGF)"/>
            <person name="Walter F."/>
            <person name="Albersmeier A."/>
            <person name="Kalinowski J."/>
            <person name="Ruckert C."/>
        </authorList>
    </citation>
    <scope>NUCLEOTIDE SEQUENCE</scope>
    <source>
        <strain evidence="1">CGMCC 1.15254</strain>
    </source>
</reference>
<evidence type="ECO:0008006" key="3">
    <source>
        <dbReference type="Google" id="ProtNLM"/>
    </source>
</evidence>
<reference evidence="1" key="2">
    <citation type="submission" date="2020-09" db="EMBL/GenBank/DDBJ databases">
        <authorList>
            <person name="Sun Q."/>
            <person name="Zhou Y."/>
        </authorList>
    </citation>
    <scope>NUCLEOTIDE SEQUENCE</scope>
    <source>
        <strain evidence="1">CGMCC 1.15254</strain>
    </source>
</reference>
<keyword evidence="2" id="KW-1185">Reference proteome</keyword>
<accession>A0A917CA85</accession>
<proteinExistence type="predicted"/>